<comment type="caution">
    <text evidence="9">The sequence shown here is derived from an EMBL/GenBank/DDBJ whole genome shotgun (WGS) entry which is preliminary data.</text>
</comment>
<dbReference type="GO" id="GO:0046656">
    <property type="term" value="P:folic acid biosynthetic process"/>
    <property type="evidence" value="ECO:0007669"/>
    <property type="project" value="UniProtKB-KW"/>
</dbReference>
<evidence type="ECO:0000256" key="7">
    <source>
        <dbReference type="ARBA" id="ARBA00032903"/>
    </source>
</evidence>
<evidence type="ECO:0000256" key="2">
    <source>
        <dbReference type="ARBA" id="ARBA00005013"/>
    </source>
</evidence>
<organism evidence="9 10">
    <name type="scientific">Candidatus Defluviibacterium haderslevense</name>
    <dbReference type="NCBI Taxonomy" id="2981993"/>
    <lineage>
        <taxon>Bacteria</taxon>
        <taxon>Pseudomonadati</taxon>
        <taxon>Bacteroidota</taxon>
        <taxon>Saprospiria</taxon>
        <taxon>Saprospirales</taxon>
        <taxon>Saprospiraceae</taxon>
        <taxon>Candidatus Defluviibacterium</taxon>
    </lineage>
</organism>
<dbReference type="GO" id="GO:0005737">
    <property type="term" value="C:cytoplasm"/>
    <property type="evidence" value="ECO:0007669"/>
    <property type="project" value="TreeGrafter"/>
</dbReference>
<proteinExistence type="inferred from homology"/>
<dbReference type="NCBIfam" id="TIGR00526">
    <property type="entry name" value="folB_dom"/>
    <property type="match status" value="1"/>
</dbReference>
<dbReference type="SMART" id="SM00905">
    <property type="entry name" value="FolB"/>
    <property type="match status" value="1"/>
</dbReference>
<comment type="pathway">
    <text evidence="2">Cofactor biosynthesis; tetrahydrofolate biosynthesis; 2-amino-4-hydroxy-6-hydroxymethyl-7,8-dihydropteridine diphosphate from 7,8-dihydroneopterin triphosphate: step 3/4.</text>
</comment>
<evidence type="ECO:0000259" key="8">
    <source>
        <dbReference type="SMART" id="SM00905"/>
    </source>
</evidence>
<dbReference type="Gene3D" id="3.30.1130.10">
    <property type="match status" value="1"/>
</dbReference>
<evidence type="ECO:0000256" key="6">
    <source>
        <dbReference type="ARBA" id="ARBA00023239"/>
    </source>
</evidence>
<keyword evidence="6" id="KW-0456">Lyase</keyword>
<evidence type="ECO:0000256" key="1">
    <source>
        <dbReference type="ARBA" id="ARBA00001353"/>
    </source>
</evidence>
<dbReference type="PANTHER" id="PTHR42844:SF1">
    <property type="entry name" value="DIHYDRONEOPTERIN ALDOLASE 1-RELATED"/>
    <property type="match status" value="1"/>
</dbReference>
<evidence type="ECO:0000256" key="5">
    <source>
        <dbReference type="ARBA" id="ARBA00022909"/>
    </source>
</evidence>
<comment type="catalytic activity">
    <reaction evidence="1">
        <text>7,8-dihydroneopterin = 6-hydroxymethyl-7,8-dihydropterin + glycolaldehyde</text>
        <dbReference type="Rhea" id="RHEA:10540"/>
        <dbReference type="ChEBI" id="CHEBI:17001"/>
        <dbReference type="ChEBI" id="CHEBI:17071"/>
        <dbReference type="ChEBI" id="CHEBI:44841"/>
        <dbReference type="EC" id="4.1.2.25"/>
    </reaction>
</comment>
<dbReference type="Pfam" id="PF02152">
    <property type="entry name" value="FolB"/>
    <property type="match status" value="1"/>
</dbReference>
<dbReference type="AlphaFoldDB" id="A0A9D7S700"/>
<dbReference type="Proteomes" id="UP000808349">
    <property type="component" value="Unassembled WGS sequence"/>
</dbReference>
<evidence type="ECO:0000313" key="10">
    <source>
        <dbReference type="Proteomes" id="UP000808349"/>
    </source>
</evidence>
<gene>
    <name evidence="9" type="ORF">IPO85_01090</name>
</gene>
<dbReference type="InterPro" id="IPR006156">
    <property type="entry name" value="Dihydroneopterin_aldolase"/>
</dbReference>
<dbReference type="EMBL" id="JADKFW010000004">
    <property type="protein sequence ID" value="MBK9716121.1"/>
    <property type="molecule type" value="Genomic_DNA"/>
</dbReference>
<comment type="similarity">
    <text evidence="3">Belongs to the DHNA family.</text>
</comment>
<dbReference type="InterPro" id="IPR043133">
    <property type="entry name" value="GTP-CH-I_C/QueF"/>
</dbReference>
<evidence type="ECO:0000256" key="4">
    <source>
        <dbReference type="ARBA" id="ARBA00013043"/>
    </source>
</evidence>
<feature type="domain" description="Dihydroneopterin aldolase/epimerase" evidence="8">
    <location>
        <begin position="10"/>
        <end position="120"/>
    </location>
</feature>
<protein>
    <recommendedName>
        <fullName evidence="4">dihydroneopterin aldolase</fullName>
        <ecNumber evidence="4">4.1.2.25</ecNumber>
    </recommendedName>
    <alternativeName>
        <fullName evidence="7">7,8-dihydroneopterin aldolase</fullName>
    </alternativeName>
</protein>
<dbReference type="EC" id="4.1.2.25" evidence="4"/>
<dbReference type="PANTHER" id="PTHR42844">
    <property type="entry name" value="DIHYDRONEOPTERIN ALDOLASE 1-RELATED"/>
    <property type="match status" value="1"/>
</dbReference>
<evidence type="ECO:0000256" key="3">
    <source>
        <dbReference type="ARBA" id="ARBA00005708"/>
    </source>
</evidence>
<name>A0A9D7S700_9BACT</name>
<dbReference type="SUPFAM" id="SSF55620">
    <property type="entry name" value="Tetrahydrobiopterin biosynthesis enzymes-like"/>
    <property type="match status" value="1"/>
</dbReference>
<sequence>MGTEIGKDVLAIEGMRFNVCHGLYEIEKTVSQVFLVDIYLGMNQNQEEDYKLEQIVDYIELYQLITKLVNVTDQFIETLTKRIVINVLQAFPLVFECRVRVSKMPQLGGVISRVYFEHTAYRKI</sequence>
<reference evidence="9 10" key="1">
    <citation type="submission" date="2020-10" db="EMBL/GenBank/DDBJ databases">
        <title>Connecting structure to function with the recovery of over 1000 high-quality activated sludge metagenome-assembled genomes encoding full-length rRNA genes using long-read sequencing.</title>
        <authorList>
            <person name="Singleton C.M."/>
            <person name="Petriglieri F."/>
            <person name="Kristensen J.M."/>
            <person name="Kirkegaard R.H."/>
            <person name="Michaelsen T.Y."/>
            <person name="Andersen M.H."/>
            <person name="Karst S.M."/>
            <person name="Dueholm M.S."/>
            <person name="Nielsen P.H."/>
            <person name="Albertsen M."/>
        </authorList>
    </citation>
    <scope>NUCLEOTIDE SEQUENCE [LARGE SCALE GENOMIC DNA]</scope>
    <source>
        <strain evidence="9">Ribe_18-Q3-R11-54_BAT3C.373</strain>
    </source>
</reference>
<accession>A0A9D7S700</accession>
<evidence type="ECO:0000313" key="9">
    <source>
        <dbReference type="EMBL" id="MBK9716121.1"/>
    </source>
</evidence>
<keyword evidence="5" id="KW-0289">Folate biosynthesis</keyword>
<dbReference type="InterPro" id="IPR006157">
    <property type="entry name" value="FolB_dom"/>
</dbReference>
<dbReference type="GO" id="GO:0004150">
    <property type="term" value="F:dihydroneopterin aldolase activity"/>
    <property type="evidence" value="ECO:0007669"/>
    <property type="project" value="UniProtKB-EC"/>
</dbReference>